<sequence length="210" mass="23859">MPRHSFNATFADGSDANSELRNFANQIRLDSIFEDRFSFLLLLQLFAAFKSGHLDPTKVISQIRALEGLEENIGLKAATVFTRTPLKGLWHQHYLEDGIASFAKNIHKGIDKFGIPYFEQKIVEADAAGERRWVVETDTPHIVNDIVSGSWDRLVKSKSLTGEWLIFAKFENKNYYLCIGKHDSGDDYLRSQIDAVCVQEFPFLKSILST</sequence>
<reference evidence="1 2" key="1">
    <citation type="submission" date="2020-08" db="EMBL/GenBank/DDBJ databases">
        <title>Novel species isolated from subtropical streams in China.</title>
        <authorList>
            <person name="Lu H."/>
        </authorList>
    </citation>
    <scope>NUCLEOTIDE SEQUENCE [LARGE SCALE GENOMIC DNA]</scope>
    <source>
        <strain evidence="1 2">CY22W</strain>
    </source>
</reference>
<gene>
    <name evidence="1" type="ORF">H8K43_06530</name>
</gene>
<dbReference type="EMBL" id="JACOGD010000003">
    <property type="protein sequence ID" value="MBC3931324.1"/>
    <property type="molecule type" value="Genomic_DNA"/>
</dbReference>
<evidence type="ECO:0000313" key="1">
    <source>
        <dbReference type="EMBL" id="MBC3931324.1"/>
    </source>
</evidence>
<protein>
    <recommendedName>
        <fullName evidence="3">Restriction endonuclease</fullName>
    </recommendedName>
</protein>
<name>A0ABR7A339_9BURK</name>
<organism evidence="1 2">
    <name type="scientific">Undibacterium curvum</name>
    <dbReference type="NCBI Taxonomy" id="2762294"/>
    <lineage>
        <taxon>Bacteria</taxon>
        <taxon>Pseudomonadati</taxon>
        <taxon>Pseudomonadota</taxon>
        <taxon>Betaproteobacteria</taxon>
        <taxon>Burkholderiales</taxon>
        <taxon>Oxalobacteraceae</taxon>
        <taxon>Undibacterium</taxon>
    </lineage>
</organism>
<proteinExistence type="predicted"/>
<evidence type="ECO:0000313" key="2">
    <source>
        <dbReference type="Proteomes" id="UP000654304"/>
    </source>
</evidence>
<accession>A0ABR7A339</accession>
<dbReference type="Proteomes" id="UP000654304">
    <property type="component" value="Unassembled WGS sequence"/>
</dbReference>
<evidence type="ECO:0008006" key="3">
    <source>
        <dbReference type="Google" id="ProtNLM"/>
    </source>
</evidence>
<comment type="caution">
    <text evidence="1">The sequence shown here is derived from an EMBL/GenBank/DDBJ whole genome shotgun (WGS) entry which is preliminary data.</text>
</comment>
<keyword evidence="2" id="KW-1185">Reference proteome</keyword>
<dbReference type="RefSeq" id="WP_186903101.1">
    <property type="nucleotide sequence ID" value="NZ_JACOGD010000003.1"/>
</dbReference>